<name>G0U7J0_TRYVY</name>
<proteinExistence type="predicted"/>
<accession>G0U7J0</accession>
<dbReference type="EMBL" id="HE573026">
    <property type="protein sequence ID" value="CCC51848.1"/>
    <property type="molecule type" value="Genomic_DNA"/>
</dbReference>
<dbReference type="AlphaFoldDB" id="G0U7J0"/>
<gene>
    <name evidence="1" type="ORF">TVY486_1008930</name>
</gene>
<dbReference type="VEuPathDB" id="TriTrypDB:TvY486_1008930"/>
<sequence length="182" mass="20127">MWAQNRLNEASVVPCTSVLDCANYPSPCWWFARTAAEGCTGREAQRHIRKRLGFRAACCRLLCDTSAQLGAVLCAVIHSFNFDHGTVRCDPDSCVELCAALFQVSWLDCCASYLTCVIATILLLLCGTYLPEHGQVWCLSPPPTPNCPRSRVFTSIFPTAVSSTRCARQADEFPFPWLKIAT</sequence>
<protein>
    <submittedName>
        <fullName evidence="1">Uncharacterized protein</fullName>
    </submittedName>
</protein>
<evidence type="ECO:0000313" key="1">
    <source>
        <dbReference type="EMBL" id="CCC51848.1"/>
    </source>
</evidence>
<reference evidence="1" key="1">
    <citation type="journal article" date="2012" name="Proc. Natl. Acad. Sci. U.S.A.">
        <title>Antigenic diversity is generated by distinct evolutionary mechanisms in African trypanosome species.</title>
        <authorList>
            <person name="Jackson A.P."/>
            <person name="Berry A."/>
            <person name="Aslett M."/>
            <person name="Allison H.C."/>
            <person name="Burton P."/>
            <person name="Vavrova-Anderson J."/>
            <person name="Brown R."/>
            <person name="Browne H."/>
            <person name="Corton N."/>
            <person name="Hauser H."/>
            <person name="Gamble J."/>
            <person name="Gilderthorp R."/>
            <person name="Marcello L."/>
            <person name="McQuillan J."/>
            <person name="Otto T.D."/>
            <person name="Quail M.A."/>
            <person name="Sanders M.J."/>
            <person name="van Tonder A."/>
            <person name="Ginger M.L."/>
            <person name="Field M.C."/>
            <person name="Barry J.D."/>
            <person name="Hertz-Fowler C."/>
            <person name="Berriman M."/>
        </authorList>
    </citation>
    <scope>NUCLEOTIDE SEQUENCE</scope>
    <source>
        <strain evidence="1">Y486</strain>
    </source>
</reference>
<organism evidence="1">
    <name type="scientific">Trypanosoma vivax (strain Y486)</name>
    <dbReference type="NCBI Taxonomy" id="1055687"/>
    <lineage>
        <taxon>Eukaryota</taxon>
        <taxon>Discoba</taxon>
        <taxon>Euglenozoa</taxon>
        <taxon>Kinetoplastea</taxon>
        <taxon>Metakinetoplastina</taxon>
        <taxon>Trypanosomatida</taxon>
        <taxon>Trypanosomatidae</taxon>
        <taxon>Trypanosoma</taxon>
        <taxon>Duttonella</taxon>
    </lineage>
</organism>